<comment type="caution">
    <text evidence="1">The sequence shown here is derived from an EMBL/GenBank/DDBJ whole genome shotgun (WGS) entry which is preliminary data.</text>
</comment>
<sequence length="138" mass="15828">MCPRRPKDPVSDAFLYDEEPVEEPAEEIEIITPPYYCHRGISFVHETGRTALCVSCFYTELLEKPSGWIRLRAHQLTIGPPIRIKCDLCDNSVCEYRDGDHCTPCTIKFVQYLSQHGIPDLDDRVLSIEVEETVETLL</sequence>
<keyword evidence="2" id="KW-1185">Reference proteome</keyword>
<organism evidence="1 2">
    <name type="scientific">Lasius platythorax</name>
    <dbReference type="NCBI Taxonomy" id="488582"/>
    <lineage>
        <taxon>Eukaryota</taxon>
        <taxon>Metazoa</taxon>
        <taxon>Ecdysozoa</taxon>
        <taxon>Arthropoda</taxon>
        <taxon>Hexapoda</taxon>
        <taxon>Insecta</taxon>
        <taxon>Pterygota</taxon>
        <taxon>Neoptera</taxon>
        <taxon>Endopterygota</taxon>
        <taxon>Hymenoptera</taxon>
        <taxon>Apocrita</taxon>
        <taxon>Aculeata</taxon>
        <taxon>Formicoidea</taxon>
        <taxon>Formicidae</taxon>
        <taxon>Formicinae</taxon>
        <taxon>Lasius</taxon>
        <taxon>Lasius</taxon>
    </lineage>
</organism>
<accession>A0AAV2MYS3</accession>
<dbReference type="AlphaFoldDB" id="A0AAV2MYS3"/>
<proteinExistence type="predicted"/>
<dbReference type="Proteomes" id="UP001497644">
    <property type="component" value="Unassembled WGS sequence"/>
</dbReference>
<reference evidence="1" key="1">
    <citation type="submission" date="2024-04" db="EMBL/GenBank/DDBJ databases">
        <authorList>
            <consortium name="Molecular Ecology Group"/>
        </authorList>
    </citation>
    <scope>NUCLEOTIDE SEQUENCE</scope>
</reference>
<evidence type="ECO:0000313" key="1">
    <source>
        <dbReference type="EMBL" id="CAL1672751.1"/>
    </source>
</evidence>
<name>A0AAV2MYS3_9HYME</name>
<protein>
    <submittedName>
        <fullName evidence="1">Uncharacterized protein</fullName>
    </submittedName>
</protein>
<gene>
    <name evidence="1" type="ORF">LPLAT_LOCUS10649</name>
</gene>
<dbReference type="EMBL" id="CAXIPU020000903">
    <property type="protein sequence ID" value="CAL1672751.1"/>
    <property type="molecule type" value="Genomic_DNA"/>
</dbReference>
<evidence type="ECO:0000313" key="2">
    <source>
        <dbReference type="Proteomes" id="UP001497644"/>
    </source>
</evidence>